<accession>A0A974CMR4</accession>
<feature type="non-terminal residue" evidence="1">
    <location>
        <position position="1"/>
    </location>
</feature>
<dbReference type="EMBL" id="CM004476">
    <property type="protein sequence ID" value="OCT76239.1"/>
    <property type="molecule type" value="Genomic_DNA"/>
</dbReference>
<dbReference type="AlphaFoldDB" id="A0A974CMR4"/>
<gene>
    <name evidence="1" type="ORF">XELAEV_180314422mg</name>
</gene>
<evidence type="ECO:0000313" key="2">
    <source>
        <dbReference type="Proteomes" id="UP000694892"/>
    </source>
</evidence>
<proteinExistence type="predicted"/>
<evidence type="ECO:0000313" key="1">
    <source>
        <dbReference type="EMBL" id="OCT76239.1"/>
    </source>
</evidence>
<organism evidence="1 2">
    <name type="scientific">Xenopus laevis</name>
    <name type="common">African clawed frog</name>
    <dbReference type="NCBI Taxonomy" id="8355"/>
    <lineage>
        <taxon>Eukaryota</taxon>
        <taxon>Metazoa</taxon>
        <taxon>Chordata</taxon>
        <taxon>Craniata</taxon>
        <taxon>Vertebrata</taxon>
        <taxon>Euteleostomi</taxon>
        <taxon>Amphibia</taxon>
        <taxon>Batrachia</taxon>
        <taxon>Anura</taxon>
        <taxon>Pipoidea</taxon>
        <taxon>Pipidae</taxon>
        <taxon>Xenopodinae</taxon>
        <taxon>Xenopus</taxon>
        <taxon>Xenopus</taxon>
    </lineage>
</organism>
<protein>
    <submittedName>
        <fullName evidence="1">Uncharacterized protein</fullName>
    </submittedName>
</protein>
<name>A0A974CMR4_XENLA</name>
<dbReference type="Proteomes" id="UP000694892">
    <property type="component" value="Chromosome 6L"/>
</dbReference>
<reference evidence="2" key="1">
    <citation type="journal article" date="2016" name="Nature">
        <title>Genome evolution in the allotetraploid frog Xenopus laevis.</title>
        <authorList>
            <person name="Session A.M."/>
            <person name="Uno Y."/>
            <person name="Kwon T."/>
            <person name="Chapman J.A."/>
            <person name="Toyoda A."/>
            <person name="Takahashi S."/>
            <person name="Fukui A."/>
            <person name="Hikosaka A."/>
            <person name="Suzuki A."/>
            <person name="Kondo M."/>
            <person name="van Heeringen S.J."/>
            <person name="Quigley I."/>
            <person name="Heinz S."/>
            <person name="Ogino H."/>
            <person name="Ochi H."/>
            <person name="Hellsten U."/>
            <person name="Lyons J.B."/>
            <person name="Simakov O."/>
            <person name="Putnam N."/>
            <person name="Stites J."/>
            <person name="Kuroki Y."/>
            <person name="Tanaka T."/>
            <person name="Michiue T."/>
            <person name="Watanabe M."/>
            <person name="Bogdanovic O."/>
            <person name="Lister R."/>
            <person name="Georgiou G."/>
            <person name="Paranjpe S.S."/>
            <person name="van Kruijsbergen I."/>
            <person name="Shu S."/>
            <person name="Carlson J."/>
            <person name="Kinoshita T."/>
            <person name="Ohta Y."/>
            <person name="Mawaribuchi S."/>
            <person name="Jenkins J."/>
            <person name="Grimwood J."/>
            <person name="Schmutz J."/>
            <person name="Mitros T."/>
            <person name="Mozaffari S.V."/>
            <person name="Suzuki Y."/>
            <person name="Haramoto Y."/>
            <person name="Yamamoto T.S."/>
            <person name="Takagi C."/>
            <person name="Heald R."/>
            <person name="Miller K."/>
            <person name="Haudenschild C."/>
            <person name="Kitzman J."/>
            <person name="Nakayama T."/>
            <person name="Izutsu Y."/>
            <person name="Robert J."/>
            <person name="Fortriede J."/>
            <person name="Burns K."/>
            <person name="Lotay V."/>
            <person name="Karimi K."/>
            <person name="Yasuoka Y."/>
            <person name="Dichmann D.S."/>
            <person name="Flajnik M.F."/>
            <person name="Houston D.W."/>
            <person name="Shendure J."/>
            <person name="DuPasquier L."/>
            <person name="Vize P.D."/>
            <person name="Zorn A.M."/>
            <person name="Ito M."/>
            <person name="Marcotte E.M."/>
            <person name="Wallingford J.B."/>
            <person name="Ito Y."/>
            <person name="Asashima M."/>
            <person name="Ueno N."/>
            <person name="Matsuda Y."/>
            <person name="Veenstra G.J."/>
            <person name="Fujiyama A."/>
            <person name="Harland R.M."/>
            <person name="Taira M."/>
            <person name="Rokhsar D.S."/>
        </authorList>
    </citation>
    <scope>NUCLEOTIDE SEQUENCE [LARGE SCALE GENOMIC DNA]</scope>
    <source>
        <strain evidence="2">J</strain>
    </source>
</reference>
<feature type="non-terminal residue" evidence="1">
    <location>
        <position position="106"/>
    </location>
</feature>
<sequence>MAKQAKVAKDERRAQLDTRHKYLISKLADSIGIGENDVEEFLISDDKFKLMADFFAPNGSKKIIFIYQEVVQSSKPNIPMWADGANMNASYSSLQKKLFITVGSTE</sequence>